<keyword evidence="2" id="KW-0805">Transcription regulation</keyword>
<dbReference type="SMART" id="SM01019">
    <property type="entry name" value="B3"/>
    <property type="match status" value="1"/>
</dbReference>
<keyword evidence="9" id="KW-1185">Reference proteome</keyword>
<organism evidence="8 9">
    <name type="scientific">Lolium multiflorum</name>
    <name type="common">Italian ryegrass</name>
    <name type="synonym">Lolium perenne subsp. multiflorum</name>
    <dbReference type="NCBI Taxonomy" id="4521"/>
    <lineage>
        <taxon>Eukaryota</taxon>
        <taxon>Viridiplantae</taxon>
        <taxon>Streptophyta</taxon>
        <taxon>Embryophyta</taxon>
        <taxon>Tracheophyta</taxon>
        <taxon>Spermatophyta</taxon>
        <taxon>Magnoliopsida</taxon>
        <taxon>Liliopsida</taxon>
        <taxon>Poales</taxon>
        <taxon>Poaceae</taxon>
        <taxon>BOP clade</taxon>
        <taxon>Pooideae</taxon>
        <taxon>Poodae</taxon>
        <taxon>Poeae</taxon>
        <taxon>Poeae Chloroplast Group 2 (Poeae type)</taxon>
        <taxon>Loliodinae</taxon>
        <taxon>Loliinae</taxon>
        <taxon>Lolium</taxon>
    </lineage>
</organism>
<dbReference type="PANTHER" id="PTHR31391:SF85">
    <property type="entry name" value="TF-B3 DOMAIN-CONTAINING PROTEIN"/>
    <property type="match status" value="1"/>
</dbReference>
<dbReference type="InterPro" id="IPR044837">
    <property type="entry name" value="REM16-like"/>
</dbReference>
<reference evidence="8" key="1">
    <citation type="submission" date="2023-07" db="EMBL/GenBank/DDBJ databases">
        <title>A chromosome-level genome assembly of Lolium multiflorum.</title>
        <authorList>
            <person name="Chen Y."/>
            <person name="Copetti D."/>
            <person name="Kolliker R."/>
            <person name="Studer B."/>
        </authorList>
    </citation>
    <scope>NUCLEOTIDE SEQUENCE</scope>
    <source>
        <strain evidence="8">02402/16</strain>
        <tissue evidence="8">Leaf</tissue>
    </source>
</reference>
<evidence type="ECO:0000259" key="7">
    <source>
        <dbReference type="PROSITE" id="PS50863"/>
    </source>
</evidence>
<feature type="compositionally biased region" description="Basic residues" evidence="6">
    <location>
        <begin position="183"/>
        <end position="193"/>
    </location>
</feature>
<name>A0AAD8R4J8_LOLMU</name>
<feature type="region of interest" description="Disordered" evidence="6">
    <location>
        <begin position="88"/>
        <end position="193"/>
    </location>
</feature>
<comment type="caution">
    <text evidence="8">The sequence shown here is derived from an EMBL/GenBank/DDBJ whole genome shotgun (WGS) entry which is preliminary data.</text>
</comment>
<keyword evidence="5" id="KW-0539">Nucleus</keyword>
<comment type="subcellular location">
    <subcellularLocation>
        <location evidence="1">Nucleus</location>
    </subcellularLocation>
</comment>
<dbReference type="GO" id="GO:0005634">
    <property type="term" value="C:nucleus"/>
    <property type="evidence" value="ECO:0007669"/>
    <property type="project" value="UniProtKB-SubCell"/>
</dbReference>
<gene>
    <name evidence="8" type="ORF">QYE76_019714</name>
</gene>
<evidence type="ECO:0000256" key="4">
    <source>
        <dbReference type="ARBA" id="ARBA00023163"/>
    </source>
</evidence>
<evidence type="ECO:0000313" key="9">
    <source>
        <dbReference type="Proteomes" id="UP001231189"/>
    </source>
</evidence>
<dbReference type="InterPro" id="IPR003340">
    <property type="entry name" value="B3_DNA-bd"/>
</dbReference>
<dbReference type="Pfam" id="PF02362">
    <property type="entry name" value="B3"/>
    <property type="match status" value="1"/>
</dbReference>
<accession>A0AAD8R4J8</accession>
<evidence type="ECO:0000256" key="1">
    <source>
        <dbReference type="ARBA" id="ARBA00004123"/>
    </source>
</evidence>
<protein>
    <recommendedName>
        <fullName evidence="7">TF-B3 domain-containing protein</fullName>
    </recommendedName>
</protein>
<evidence type="ECO:0000256" key="3">
    <source>
        <dbReference type="ARBA" id="ARBA00023125"/>
    </source>
</evidence>
<feature type="region of interest" description="Disordered" evidence="6">
    <location>
        <begin position="206"/>
        <end position="232"/>
    </location>
</feature>
<proteinExistence type="predicted"/>
<sequence>MATDELIIKASSFSLFLYQHPASMLRKRETLPSQSGKTKMGRKTALVHQGISLLDKSSRHVQDDDDFNPMDEELANVAGKQFVALDDCDNPHRDVSYGPTRTVKRDSVQNGQGKLPGSRIRPGAKKNSSGITKNYKRKRGGPCSKSAKSKAEQKPALFDSSCRSGNYSDGDNDNDFEPPTPMRKIRRPARSKSVKRKMEYELLLVDGSSSSEGKEDNDDNFQPEVSGDGDFPKKYARINGAALERALELEKKLPAEGPTFVKGMMHSQVVKGFWLGIPATFCRDHLPNHDDTIILEDDKGKTYETNYIAYKTGLSGGWQGFVKQQHLKVGDAVVFQLVGQTTFKVYILRENEFTATDGALGLLSLDTSMENNTSKKEKESSNEHAKSKEAVNCGIPFPCSDLDDFAAVKSIEDFKIVISNGLLVLPDRMRKTYYHLCQARKALLHRNLPKTISPEFSTHMIVETANIAEGIRASSPASLGDLAGWKQTLETFEAMGMDVALMRKRVDDLLGLLGAPSEISVVPDRYEAVRLERAREAKELRGIESRVLTLKDSIKAMDVKMQDIVEASTRKKEQAMRNLATAPW</sequence>
<dbReference type="InterPro" id="IPR015300">
    <property type="entry name" value="DNA-bd_pseudobarrel_sf"/>
</dbReference>
<dbReference type="PROSITE" id="PS50863">
    <property type="entry name" value="B3"/>
    <property type="match status" value="1"/>
</dbReference>
<keyword evidence="3" id="KW-0238">DNA-binding</keyword>
<evidence type="ECO:0000256" key="6">
    <source>
        <dbReference type="SAM" id="MobiDB-lite"/>
    </source>
</evidence>
<dbReference type="AlphaFoldDB" id="A0AAD8R4J8"/>
<evidence type="ECO:0000256" key="5">
    <source>
        <dbReference type="ARBA" id="ARBA00023242"/>
    </source>
</evidence>
<dbReference type="PANTHER" id="PTHR31391">
    <property type="entry name" value="B3 DOMAIN-CONTAINING PROTEIN OS11G0197600-RELATED"/>
    <property type="match status" value="1"/>
</dbReference>
<evidence type="ECO:0000313" key="8">
    <source>
        <dbReference type="EMBL" id="KAK1614197.1"/>
    </source>
</evidence>
<dbReference type="SUPFAM" id="SSF101936">
    <property type="entry name" value="DNA-binding pseudobarrel domain"/>
    <property type="match status" value="1"/>
</dbReference>
<dbReference type="Gene3D" id="2.40.330.10">
    <property type="entry name" value="DNA-binding pseudobarrel domain"/>
    <property type="match status" value="1"/>
</dbReference>
<keyword evidence="4" id="KW-0804">Transcription</keyword>
<feature type="domain" description="TF-B3" evidence="7">
    <location>
        <begin position="260"/>
        <end position="351"/>
    </location>
</feature>
<evidence type="ECO:0000256" key="2">
    <source>
        <dbReference type="ARBA" id="ARBA00023015"/>
    </source>
</evidence>
<dbReference type="EMBL" id="JAUUTY010000006">
    <property type="protein sequence ID" value="KAK1614197.1"/>
    <property type="molecule type" value="Genomic_DNA"/>
</dbReference>
<dbReference type="Proteomes" id="UP001231189">
    <property type="component" value="Unassembled WGS sequence"/>
</dbReference>
<dbReference type="CDD" id="cd10017">
    <property type="entry name" value="B3_DNA"/>
    <property type="match status" value="1"/>
</dbReference>
<dbReference type="GO" id="GO:0003677">
    <property type="term" value="F:DNA binding"/>
    <property type="evidence" value="ECO:0007669"/>
    <property type="project" value="UniProtKB-KW"/>
</dbReference>